<evidence type="ECO:0000256" key="1">
    <source>
        <dbReference type="SAM" id="MobiDB-lite"/>
    </source>
</evidence>
<dbReference type="SUPFAM" id="SSF89360">
    <property type="entry name" value="HesB-like domain"/>
    <property type="match status" value="1"/>
</dbReference>
<dbReference type="Proteomes" id="UP000733379">
    <property type="component" value="Unassembled WGS sequence"/>
</dbReference>
<organism evidence="2 3">
    <name type="scientific">Nocardia albiluteola</name>
    <dbReference type="NCBI Taxonomy" id="2842303"/>
    <lineage>
        <taxon>Bacteria</taxon>
        <taxon>Bacillati</taxon>
        <taxon>Actinomycetota</taxon>
        <taxon>Actinomycetes</taxon>
        <taxon>Mycobacteriales</taxon>
        <taxon>Nocardiaceae</taxon>
        <taxon>Nocardia</taxon>
    </lineage>
</organism>
<keyword evidence="3" id="KW-1185">Reference proteome</keyword>
<sequence>MLMLTPTAIEAVRTITSAPGSPEGSGLRIFTAAGADTLQISVAAAPAEQDQVLASEGSRIFLDPDIAALLDDKILDTETDSSGNDTFVVLPQQEGASGD</sequence>
<evidence type="ECO:0008006" key="4">
    <source>
        <dbReference type="Google" id="ProtNLM"/>
    </source>
</evidence>
<dbReference type="Gene3D" id="2.60.300.12">
    <property type="entry name" value="HesB-like domain"/>
    <property type="match status" value="1"/>
</dbReference>
<reference evidence="2 3" key="1">
    <citation type="submission" date="2021-06" db="EMBL/GenBank/DDBJ databases">
        <title>Actinomycetes sequencing.</title>
        <authorList>
            <person name="Shan Q."/>
        </authorList>
    </citation>
    <scope>NUCLEOTIDE SEQUENCE [LARGE SCALE GENOMIC DNA]</scope>
    <source>
        <strain evidence="2 3">NEAU-G5</strain>
    </source>
</reference>
<accession>A0ABS6B7B2</accession>
<name>A0ABS6B7B2_9NOCA</name>
<dbReference type="RefSeq" id="WP_215922059.1">
    <property type="nucleotide sequence ID" value="NZ_JAHKNI010000012.1"/>
</dbReference>
<evidence type="ECO:0000313" key="3">
    <source>
        <dbReference type="Proteomes" id="UP000733379"/>
    </source>
</evidence>
<dbReference type="InterPro" id="IPR035903">
    <property type="entry name" value="HesB-like_dom_sf"/>
</dbReference>
<gene>
    <name evidence="2" type="ORF">KO481_31395</name>
</gene>
<proteinExistence type="predicted"/>
<dbReference type="EMBL" id="JAHKNI010000012">
    <property type="protein sequence ID" value="MBU3066008.1"/>
    <property type="molecule type" value="Genomic_DNA"/>
</dbReference>
<comment type="caution">
    <text evidence="2">The sequence shown here is derived from an EMBL/GenBank/DDBJ whole genome shotgun (WGS) entry which is preliminary data.</text>
</comment>
<protein>
    <recommendedName>
        <fullName evidence="4">Fe-S cluster assembly iron-binding protein IscA</fullName>
    </recommendedName>
</protein>
<evidence type="ECO:0000313" key="2">
    <source>
        <dbReference type="EMBL" id="MBU3066008.1"/>
    </source>
</evidence>
<feature type="region of interest" description="Disordered" evidence="1">
    <location>
        <begin position="78"/>
        <end position="99"/>
    </location>
</feature>